<evidence type="ECO:0000313" key="4">
    <source>
        <dbReference type="Proteomes" id="UP000515291"/>
    </source>
</evidence>
<feature type="compositionally biased region" description="Low complexity" evidence="1">
    <location>
        <begin position="24"/>
        <end position="33"/>
    </location>
</feature>
<keyword evidence="2" id="KW-0472">Membrane</keyword>
<feature type="transmembrane region" description="Helical" evidence="2">
    <location>
        <begin position="6"/>
        <end position="22"/>
    </location>
</feature>
<sequence length="67" mass="7443">MPIFQYFVWVGAVLLGVLFAIGESDSSPTKSSSAKGWRPTDSLRSMAHHRQPEDPPRAQDAAFRIVK</sequence>
<evidence type="ECO:0000256" key="2">
    <source>
        <dbReference type="SAM" id="Phobius"/>
    </source>
</evidence>
<dbReference type="AlphaFoldDB" id="A0A7G6U148"/>
<accession>A0A7G6U148</accession>
<dbReference type="EMBL" id="CP050292">
    <property type="protein sequence ID" value="QND72730.1"/>
    <property type="molecule type" value="Genomic_DNA"/>
</dbReference>
<name>A0A7G6U148_9BRAD</name>
<feature type="region of interest" description="Disordered" evidence="1">
    <location>
        <begin position="24"/>
        <end position="61"/>
    </location>
</feature>
<dbReference type="RefSeq" id="WP_184511640.1">
    <property type="nucleotide sequence ID" value="NZ_CP050292.1"/>
</dbReference>
<organism evidence="3 4">
    <name type="scientific">Tardiphaga robiniae</name>
    <dbReference type="NCBI Taxonomy" id="943830"/>
    <lineage>
        <taxon>Bacteria</taxon>
        <taxon>Pseudomonadati</taxon>
        <taxon>Pseudomonadota</taxon>
        <taxon>Alphaproteobacteria</taxon>
        <taxon>Hyphomicrobiales</taxon>
        <taxon>Nitrobacteraceae</taxon>
        <taxon>Tardiphaga</taxon>
    </lineage>
</organism>
<proteinExistence type="predicted"/>
<gene>
    <name evidence="3" type="ORF">HB776_16920</name>
</gene>
<dbReference type="KEGG" id="trb:HB776_16920"/>
<evidence type="ECO:0000313" key="3">
    <source>
        <dbReference type="EMBL" id="QND72730.1"/>
    </source>
</evidence>
<reference evidence="4" key="1">
    <citation type="journal article" date="2020" name="Mol. Plant Microbe">
        <title>Rhizobial microsymbionts of the narrowly endemic Oxytropis species growing in Kamchatka are characterized by significant genetic diversity and possess a set of genes that are associated with T3SS and T6SS secretion systems and can affect the development of symbiosis.</title>
        <authorList>
            <person name="Safronova V."/>
            <person name="Guro P."/>
            <person name="Sazanova A."/>
            <person name="Kuznetsova I."/>
            <person name="Belimov A."/>
            <person name="Yakubov V."/>
            <person name="Chirak E."/>
            <person name="Afonin A."/>
            <person name="Gogolev Y."/>
            <person name="Andronov E."/>
            <person name="Tikhonovich I."/>
        </authorList>
    </citation>
    <scope>NUCLEOTIDE SEQUENCE [LARGE SCALE GENOMIC DNA]</scope>
    <source>
        <strain evidence="4">581</strain>
    </source>
</reference>
<protein>
    <submittedName>
        <fullName evidence="3">Uncharacterized protein</fullName>
    </submittedName>
</protein>
<evidence type="ECO:0000256" key="1">
    <source>
        <dbReference type="SAM" id="MobiDB-lite"/>
    </source>
</evidence>
<keyword evidence="2" id="KW-1133">Transmembrane helix</keyword>
<keyword evidence="2" id="KW-0812">Transmembrane</keyword>
<dbReference type="Proteomes" id="UP000515291">
    <property type="component" value="Chromosome"/>
</dbReference>